<feature type="compositionally biased region" description="Low complexity" evidence="1">
    <location>
        <begin position="129"/>
        <end position="146"/>
    </location>
</feature>
<evidence type="ECO:0000313" key="3">
    <source>
        <dbReference type="Proteomes" id="UP000775213"/>
    </source>
</evidence>
<dbReference type="EMBL" id="JAGFBR010000017">
    <property type="protein sequence ID" value="KAH0451896.1"/>
    <property type="molecule type" value="Genomic_DNA"/>
</dbReference>
<gene>
    <name evidence="2" type="ORF">IEQ34_019195</name>
</gene>
<evidence type="ECO:0000313" key="2">
    <source>
        <dbReference type="EMBL" id="KAH0451896.1"/>
    </source>
</evidence>
<dbReference type="Pfam" id="PF07797">
    <property type="entry name" value="DUF1639"/>
    <property type="match status" value="1"/>
</dbReference>
<dbReference type="InterPro" id="IPR012438">
    <property type="entry name" value="DUF1639"/>
</dbReference>
<feature type="compositionally biased region" description="Gly residues" evidence="1">
    <location>
        <begin position="102"/>
        <end position="112"/>
    </location>
</feature>
<sequence length="227" mass="24274">MDRYHYHTRAGCGAGGKSTRGAASPLEGPELLLGWGKRKRLRCVKFSRKKSAVAVASAAAVGQKVAAIPMDRQAVQSEKEQAAPGSRRNSSASHRVLRNLDGNGGTRGGGGQERSSPPEAVNGGGGPWGSSEKGGSSSGSEGAAWPRIEIALTTQEKEEDFMAFKGTKPSLRPKKRAKPIQKNVNLMSPGTWLCDLSLERYEVREKKTSKKRPRGLRAMGSKDSDSE</sequence>
<comment type="caution">
    <text evidence="2">The sequence shown here is derived from an EMBL/GenBank/DDBJ whole genome shotgun (WGS) entry which is preliminary data.</text>
</comment>
<accession>A0AAV7G6Q8</accession>
<protein>
    <submittedName>
        <fullName evidence="2">Uncharacterized protein</fullName>
    </submittedName>
</protein>
<feature type="region of interest" description="Disordered" evidence="1">
    <location>
        <begin position="205"/>
        <end position="227"/>
    </location>
</feature>
<dbReference type="PANTHER" id="PTHR33130">
    <property type="entry name" value="PUTATIVE (DUF1639)-RELATED"/>
    <property type="match status" value="1"/>
</dbReference>
<feature type="region of interest" description="Disordered" evidence="1">
    <location>
        <begin position="72"/>
        <end position="183"/>
    </location>
</feature>
<dbReference type="Proteomes" id="UP000775213">
    <property type="component" value="Unassembled WGS sequence"/>
</dbReference>
<organism evidence="2 3">
    <name type="scientific">Dendrobium chrysotoxum</name>
    <name type="common">Orchid</name>
    <dbReference type="NCBI Taxonomy" id="161865"/>
    <lineage>
        <taxon>Eukaryota</taxon>
        <taxon>Viridiplantae</taxon>
        <taxon>Streptophyta</taxon>
        <taxon>Embryophyta</taxon>
        <taxon>Tracheophyta</taxon>
        <taxon>Spermatophyta</taxon>
        <taxon>Magnoliopsida</taxon>
        <taxon>Liliopsida</taxon>
        <taxon>Asparagales</taxon>
        <taxon>Orchidaceae</taxon>
        <taxon>Epidendroideae</taxon>
        <taxon>Malaxideae</taxon>
        <taxon>Dendrobiinae</taxon>
        <taxon>Dendrobium</taxon>
    </lineage>
</organism>
<keyword evidence="3" id="KW-1185">Reference proteome</keyword>
<name>A0AAV7G6Q8_DENCH</name>
<dbReference type="AlphaFoldDB" id="A0AAV7G6Q8"/>
<proteinExistence type="predicted"/>
<reference evidence="2 3" key="1">
    <citation type="journal article" date="2021" name="Hortic Res">
        <title>Chromosome-scale assembly of the Dendrobium chrysotoxum genome enhances the understanding of orchid evolution.</title>
        <authorList>
            <person name="Zhang Y."/>
            <person name="Zhang G.Q."/>
            <person name="Zhang D."/>
            <person name="Liu X.D."/>
            <person name="Xu X.Y."/>
            <person name="Sun W.H."/>
            <person name="Yu X."/>
            <person name="Zhu X."/>
            <person name="Wang Z.W."/>
            <person name="Zhao X."/>
            <person name="Zhong W.Y."/>
            <person name="Chen H."/>
            <person name="Yin W.L."/>
            <person name="Huang T."/>
            <person name="Niu S.C."/>
            <person name="Liu Z.J."/>
        </authorList>
    </citation>
    <scope>NUCLEOTIDE SEQUENCE [LARGE SCALE GENOMIC DNA]</scope>
    <source>
        <strain evidence="2">Lindl</strain>
    </source>
</reference>
<evidence type="ECO:0000256" key="1">
    <source>
        <dbReference type="SAM" id="MobiDB-lite"/>
    </source>
</evidence>
<dbReference type="PANTHER" id="PTHR33130:SF45">
    <property type="entry name" value="OS05G0541700 PROTEIN"/>
    <property type="match status" value="1"/>
</dbReference>
<feature type="region of interest" description="Disordered" evidence="1">
    <location>
        <begin position="1"/>
        <end position="27"/>
    </location>
</feature>